<protein>
    <submittedName>
        <fullName evidence="1">Uncharacterized protein</fullName>
    </submittedName>
</protein>
<gene>
    <name evidence="1" type="ORF">ALC62_02597</name>
</gene>
<dbReference type="AlphaFoldDB" id="A0A195D0S8"/>
<evidence type="ECO:0000313" key="1">
    <source>
        <dbReference type="EMBL" id="KYN06518.1"/>
    </source>
</evidence>
<accession>A0A195D0S8</accession>
<evidence type="ECO:0000313" key="2">
    <source>
        <dbReference type="Proteomes" id="UP000078542"/>
    </source>
</evidence>
<proteinExistence type="predicted"/>
<keyword evidence="2" id="KW-1185">Reference proteome</keyword>
<dbReference type="Proteomes" id="UP000078542">
    <property type="component" value="Unassembled WGS sequence"/>
</dbReference>
<sequence length="70" mass="7999">MSNDTEQDPFAEFPKEGVTRRIVVSKDEEFCRRNGRGGWGEGEGRRERVLVLITARSFAVQLEPSNWTLS</sequence>
<dbReference type="EMBL" id="KQ977004">
    <property type="protein sequence ID" value="KYN06518.1"/>
    <property type="molecule type" value="Genomic_DNA"/>
</dbReference>
<name>A0A195D0S8_9HYME</name>
<organism evidence="1 2">
    <name type="scientific">Cyphomyrmex costatus</name>
    <dbReference type="NCBI Taxonomy" id="456900"/>
    <lineage>
        <taxon>Eukaryota</taxon>
        <taxon>Metazoa</taxon>
        <taxon>Ecdysozoa</taxon>
        <taxon>Arthropoda</taxon>
        <taxon>Hexapoda</taxon>
        <taxon>Insecta</taxon>
        <taxon>Pterygota</taxon>
        <taxon>Neoptera</taxon>
        <taxon>Endopterygota</taxon>
        <taxon>Hymenoptera</taxon>
        <taxon>Apocrita</taxon>
        <taxon>Aculeata</taxon>
        <taxon>Formicoidea</taxon>
        <taxon>Formicidae</taxon>
        <taxon>Myrmicinae</taxon>
        <taxon>Cyphomyrmex</taxon>
    </lineage>
</organism>
<reference evidence="1 2" key="1">
    <citation type="submission" date="2016-03" db="EMBL/GenBank/DDBJ databases">
        <title>Cyphomyrmex costatus WGS genome.</title>
        <authorList>
            <person name="Nygaard S."/>
            <person name="Hu H."/>
            <person name="Boomsma J."/>
            <person name="Zhang G."/>
        </authorList>
    </citation>
    <scope>NUCLEOTIDE SEQUENCE [LARGE SCALE GENOMIC DNA]</scope>
    <source>
        <strain evidence="1">MS0001</strain>
        <tissue evidence="1">Whole body</tissue>
    </source>
</reference>